<keyword evidence="7" id="KW-0812">Transmembrane</keyword>
<dbReference type="SUPFAM" id="SSF51445">
    <property type="entry name" value="(Trans)glycosidases"/>
    <property type="match status" value="1"/>
</dbReference>
<evidence type="ECO:0000256" key="3">
    <source>
        <dbReference type="ARBA" id="ARBA00022525"/>
    </source>
</evidence>
<comment type="subcellular location">
    <subcellularLocation>
        <location evidence="1">Cell envelope</location>
    </subcellularLocation>
</comment>
<dbReference type="InterPro" id="IPR014755">
    <property type="entry name" value="Cu-Rt/internalin_Ig-like"/>
</dbReference>
<dbReference type="InterPro" id="IPR019931">
    <property type="entry name" value="LPXTG_anchor"/>
</dbReference>
<dbReference type="InterPro" id="IPR013785">
    <property type="entry name" value="Aldolase_TIM"/>
</dbReference>
<dbReference type="EMBL" id="CACRTN010000016">
    <property type="protein sequence ID" value="VYU10107.1"/>
    <property type="molecule type" value="Genomic_DNA"/>
</dbReference>
<dbReference type="GO" id="GO:0030313">
    <property type="term" value="C:cell envelope"/>
    <property type="evidence" value="ECO:0007669"/>
    <property type="project" value="UniProtKB-SubCell"/>
</dbReference>
<keyword evidence="7" id="KW-1133">Transmembrane helix</keyword>
<evidence type="ECO:0000256" key="1">
    <source>
        <dbReference type="ARBA" id="ARBA00004196"/>
    </source>
</evidence>
<keyword evidence="2" id="KW-0134">Cell wall</keyword>
<evidence type="ECO:0000256" key="5">
    <source>
        <dbReference type="ARBA" id="ARBA00023088"/>
    </source>
</evidence>
<accession>A0A6N3C8E2</accession>
<evidence type="ECO:0000256" key="4">
    <source>
        <dbReference type="ARBA" id="ARBA00022729"/>
    </source>
</evidence>
<feature type="compositionally biased region" description="Basic and acidic residues" evidence="6">
    <location>
        <begin position="1538"/>
        <end position="1552"/>
    </location>
</feature>
<reference evidence="9" key="1">
    <citation type="submission" date="2019-11" db="EMBL/GenBank/DDBJ databases">
        <authorList>
            <person name="Feng L."/>
        </authorList>
    </citation>
    <scope>NUCLEOTIDE SEQUENCE</scope>
    <source>
        <strain evidence="9">CintestinalisLFYP54</strain>
    </source>
</reference>
<dbReference type="Gene3D" id="3.20.20.70">
    <property type="entry name" value="Aldolase class I"/>
    <property type="match status" value="1"/>
</dbReference>
<dbReference type="InterPro" id="IPR013320">
    <property type="entry name" value="ConA-like_dom_sf"/>
</dbReference>
<dbReference type="InterPro" id="IPR017853">
    <property type="entry name" value="GH"/>
</dbReference>
<keyword evidence="5" id="KW-0572">Peptidoglycan-anchor</keyword>
<dbReference type="Gene3D" id="2.60.120.200">
    <property type="match status" value="1"/>
</dbReference>
<dbReference type="Gene3D" id="2.60.40.1220">
    <property type="match status" value="1"/>
</dbReference>
<dbReference type="InterPro" id="IPR042229">
    <property type="entry name" value="Listeria/Bacterioides_rpt_sf"/>
</dbReference>
<dbReference type="InterPro" id="IPR013378">
    <property type="entry name" value="InlB-like_B-rpt"/>
</dbReference>
<keyword evidence="4" id="KW-0732">Signal</keyword>
<evidence type="ECO:0000256" key="2">
    <source>
        <dbReference type="ARBA" id="ARBA00022512"/>
    </source>
</evidence>
<feature type="domain" description="Gram-positive cocci surface proteins LPxTG" evidence="8">
    <location>
        <begin position="1560"/>
        <end position="1595"/>
    </location>
</feature>
<dbReference type="Gene3D" id="2.60.120.260">
    <property type="entry name" value="Galactose-binding domain-like"/>
    <property type="match status" value="2"/>
</dbReference>
<feature type="transmembrane region" description="Helical" evidence="7">
    <location>
        <begin position="1568"/>
        <end position="1588"/>
    </location>
</feature>
<evidence type="ECO:0000259" key="8">
    <source>
        <dbReference type="PROSITE" id="PS50847"/>
    </source>
</evidence>
<dbReference type="PROSITE" id="PS50847">
    <property type="entry name" value="GRAM_POS_ANCHORING"/>
    <property type="match status" value="1"/>
</dbReference>
<protein>
    <submittedName>
        <fullName evidence="9">F5/8 type C domain protein</fullName>
    </submittedName>
</protein>
<sequence>MDTTGGGNAFANVNGEQVTIGNDAITRTFSITGEKLTTLEIDNKRANTKLTPGADSEEFIIKRTKKDAAGQQPIDQTGWTATADSEENIGEGAPHHGHASNIIDNDQSTFWHTAYENGGENKPGNREMPHEVVIDLNGATTFESFSYDPRYTDGNGTDINGNIGEYTLWVSAAEDAPSIDGDHAAAGWTKVMDGSFNYEGNKGEAIHVNIPDDKIDACKGVQCVMLEARTSKNGQKFAGGEEFDLYAEKWVEPVKSDMFLKSSELKLDGKPVVSDTSATINKQQKAGKKLSFKFKPVEFNGATYTVTENIVAYNGDHYMRKYLEISVPEEDKLDAEIDYIDLESLNVTNSKGQWTIPTDQGSIVGTPMERAIIGQPFYADGMFFGCEFPAADTQIVTENGDQKIGRPRYYTGKTMDRLATDKQASRAEDGSIHYATWPTVVGSATAEDYRVVQADFFDYINDIAAPSEFRIQYNSWYDDEKNISDKTILSSFAEIDREMSSTELRPLDSYVVDDGWTNYSANPGFWEFNSKFPNGFAPSSELVQNFGSNFGAWIGPRGGYGTEGPIADSLQAQNISVKAGGSIDVADRTYLERYAQRVNEFQDKYRVNYWKWDGFADQAQYNHYKQYGAGDGVPKHTSELGITKTKGHMIGGVNDMYHSSDMWEAWIDLYETVRANAEKNHIPNYWISSTTHTMPSPWLLQWVNSVWLQCQFDHARSEHGSTVHDGNLNARDAVYYSFVEKHQFQFPLNHIYNHDPVYGKSGTSMTAETATAEQFQNYLYTMAGRGTAFWELYYSDSLFDTEKYEVNAEFLNWYEENFHLLRNARMFGGWPIDGVTLDTGVKVLDKHLVQLANDGNRIYNTYGYAGFEGDKGILTIRNANAEKAQNLDFTFDDATLGVKGAKGEKFDYVVERRHTQEGATSKVADKGTFTIGEKVSLELQPEESLTIRVTKQDEGDKRGPSIETVRHNGGAELIVRMDEKVKGDAAFTVNGEKIAADKVKRSADGVTFRIELDKAPEQGAKLEVKVSGITDMAGNALSGNAAAIDFHKGGVVVSRCSSRLTNYAKKLASSGESLVSKTGFSVSSQVIGTGHGPLVRQEGAYELGIDENGMPYLDVNGVRAVGKVKVNDGAKHTVVGVRENNGILKVYVDGAISGSKYDAKNFHHELPAGDILFAGGAFDKTTDQASAKVFDCALGYDEVAKMHEKLNPNTETHNLAAGRSMIAKWTETGDDAVKANEGAMSNITNGDKSSSAFGVFGADGKTDSSYMELDLGDVREIDSVGLWRYFQDGRTYRDTVIALSEDSDFSKDVEIVYNSDKGNKHGLGAGKDKAYAETESGKSFAAPKGTKARYVRVYMRGQDDQKTTNHVVELEVIGRDLPAEQGAEIDTSALYKRIDEVRAAIESGKYTAESVQKVMDKLEAAELVADCPKDEAQVKAVLKSLEGIESLLKKALVVSFKFVDAPEGVAAPEALTVEEGAALGDKLPTPAAVEGYSFVGWFTDQACSAGHEFTGETKVSADMTIYGKWAKGEVPAPPTTDPEQKPEQKPTTKPEQKPGSGAELPKTGDDSMLPIAAAGVAGVALVGAAVVLNKRRRAE</sequence>
<proteinExistence type="predicted"/>
<dbReference type="NCBIfam" id="TIGR01167">
    <property type="entry name" value="LPXTG_anchor"/>
    <property type="match status" value="1"/>
</dbReference>
<keyword evidence="3" id="KW-0964">Secreted</keyword>
<evidence type="ECO:0000313" key="9">
    <source>
        <dbReference type="EMBL" id="VYU10107.1"/>
    </source>
</evidence>
<dbReference type="Gene3D" id="2.60.40.4270">
    <property type="entry name" value="Listeria-Bacteroides repeat domain"/>
    <property type="match status" value="1"/>
</dbReference>
<keyword evidence="7" id="KW-0472">Membrane</keyword>
<dbReference type="Pfam" id="PF09479">
    <property type="entry name" value="Flg_new"/>
    <property type="match status" value="1"/>
</dbReference>
<evidence type="ECO:0000256" key="7">
    <source>
        <dbReference type="SAM" id="Phobius"/>
    </source>
</evidence>
<feature type="region of interest" description="Disordered" evidence="6">
    <location>
        <begin position="1527"/>
        <end position="1567"/>
    </location>
</feature>
<organism evidence="9">
    <name type="scientific">Collinsella intestinalis</name>
    <dbReference type="NCBI Taxonomy" id="147207"/>
    <lineage>
        <taxon>Bacteria</taxon>
        <taxon>Bacillati</taxon>
        <taxon>Actinomycetota</taxon>
        <taxon>Coriobacteriia</taxon>
        <taxon>Coriobacteriales</taxon>
        <taxon>Coriobacteriaceae</taxon>
        <taxon>Collinsella</taxon>
    </lineage>
</organism>
<dbReference type="InterPro" id="IPR008979">
    <property type="entry name" value="Galactose-bd-like_sf"/>
</dbReference>
<dbReference type="Pfam" id="PF00746">
    <property type="entry name" value="Gram_pos_anchor"/>
    <property type="match status" value="1"/>
</dbReference>
<name>A0A6N3C8E2_9ACTN</name>
<dbReference type="SUPFAM" id="SSF49785">
    <property type="entry name" value="Galactose-binding domain-like"/>
    <property type="match status" value="2"/>
</dbReference>
<evidence type="ECO:0000256" key="6">
    <source>
        <dbReference type="SAM" id="MobiDB-lite"/>
    </source>
</evidence>
<dbReference type="SUPFAM" id="SSF49899">
    <property type="entry name" value="Concanavalin A-like lectins/glucanases"/>
    <property type="match status" value="1"/>
</dbReference>
<gene>
    <name evidence="9" type="ORF">CILFYP54_00761</name>
</gene>